<dbReference type="InterPro" id="IPR044068">
    <property type="entry name" value="CB"/>
</dbReference>
<dbReference type="OrthoDB" id="3183879at2"/>
<evidence type="ECO:0000259" key="7">
    <source>
        <dbReference type="PROSITE" id="PS51900"/>
    </source>
</evidence>
<dbReference type="InterPro" id="IPR050090">
    <property type="entry name" value="Tyrosine_recombinase_XerCD"/>
</dbReference>
<dbReference type="Pfam" id="PF02899">
    <property type="entry name" value="Phage_int_SAM_1"/>
    <property type="match status" value="1"/>
</dbReference>
<proteinExistence type="inferred from homology"/>
<feature type="domain" description="Tyr recombinase" evidence="6">
    <location>
        <begin position="110"/>
        <end position="292"/>
    </location>
</feature>
<evidence type="ECO:0000256" key="1">
    <source>
        <dbReference type="ARBA" id="ARBA00008857"/>
    </source>
</evidence>
<dbReference type="AlphaFoldDB" id="A0A3N1H4K2"/>
<keyword evidence="3 5" id="KW-0238">DNA-binding</keyword>
<protein>
    <submittedName>
        <fullName evidence="8">Site-specific recombinase XerD</fullName>
    </submittedName>
</protein>
<evidence type="ECO:0000313" key="8">
    <source>
        <dbReference type="EMBL" id="ROP37454.1"/>
    </source>
</evidence>
<keyword evidence="4" id="KW-0233">DNA recombination</keyword>
<evidence type="ECO:0000256" key="4">
    <source>
        <dbReference type="ARBA" id="ARBA00023172"/>
    </source>
</evidence>
<evidence type="ECO:0000256" key="5">
    <source>
        <dbReference type="PROSITE-ProRule" id="PRU01248"/>
    </source>
</evidence>
<dbReference type="Pfam" id="PF00589">
    <property type="entry name" value="Phage_integrase"/>
    <property type="match status" value="1"/>
</dbReference>
<dbReference type="InterPro" id="IPR011010">
    <property type="entry name" value="DNA_brk_join_enz"/>
</dbReference>
<dbReference type="InterPro" id="IPR004107">
    <property type="entry name" value="Integrase_SAM-like_N"/>
</dbReference>
<keyword evidence="2" id="KW-0229">DNA integration</keyword>
<accession>A0A3N1H4K2</accession>
<evidence type="ECO:0000256" key="3">
    <source>
        <dbReference type="ARBA" id="ARBA00023125"/>
    </source>
</evidence>
<dbReference type="GO" id="GO:0003677">
    <property type="term" value="F:DNA binding"/>
    <property type="evidence" value="ECO:0007669"/>
    <property type="project" value="UniProtKB-UniRule"/>
</dbReference>
<name>A0A3N1H4K2_9PSEU</name>
<comment type="similarity">
    <text evidence="1">Belongs to the 'phage' integrase family.</text>
</comment>
<evidence type="ECO:0000313" key="9">
    <source>
        <dbReference type="Proteomes" id="UP000268727"/>
    </source>
</evidence>
<dbReference type="PROSITE" id="PS51900">
    <property type="entry name" value="CB"/>
    <property type="match status" value="1"/>
</dbReference>
<dbReference type="GO" id="GO:0015074">
    <property type="term" value="P:DNA integration"/>
    <property type="evidence" value="ECO:0007669"/>
    <property type="project" value="UniProtKB-KW"/>
</dbReference>
<dbReference type="GO" id="GO:0006310">
    <property type="term" value="P:DNA recombination"/>
    <property type="evidence" value="ECO:0007669"/>
    <property type="project" value="UniProtKB-KW"/>
</dbReference>
<dbReference type="PANTHER" id="PTHR30349">
    <property type="entry name" value="PHAGE INTEGRASE-RELATED"/>
    <property type="match status" value="1"/>
</dbReference>
<dbReference type="PROSITE" id="PS51898">
    <property type="entry name" value="TYR_RECOMBINASE"/>
    <property type="match status" value="1"/>
</dbReference>
<dbReference type="InterPro" id="IPR013762">
    <property type="entry name" value="Integrase-like_cat_sf"/>
</dbReference>
<organism evidence="8 9">
    <name type="scientific">Saccharothrix texasensis</name>
    <dbReference type="NCBI Taxonomy" id="103734"/>
    <lineage>
        <taxon>Bacteria</taxon>
        <taxon>Bacillati</taxon>
        <taxon>Actinomycetota</taxon>
        <taxon>Actinomycetes</taxon>
        <taxon>Pseudonocardiales</taxon>
        <taxon>Pseudonocardiaceae</taxon>
        <taxon>Saccharothrix</taxon>
    </lineage>
</organism>
<dbReference type="SUPFAM" id="SSF56349">
    <property type="entry name" value="DNA breaking-rejoining enzymes"/>
    <property type="match status" value="1"/>
</dbReference>
<evidence type="ECO:0000259" key="6">
    <source>
        <dbReference type="PROSITE" id="PS51898"/>
    </source>
</evidence>
<dbReference type="InterPro" id="IPR010998">
    <property type="entry name" value="Integrase_recombinase_N"/>
</dbReference>
<dbReference type="EMBL" id="RJKM01000001">
    <property type="protein sequence ID" value="ROP37454.1"/>
    <property type="molecule type" value="Genomic_DNA"/>
</dbReference>
<evidence type="ECO:0000256" key="2">
    <source>
        <dbReference type="ARBA" id="ARBA00022908"/>
    </source>
</evidence>
<dbReference type="Gene3D" id="1.10.150.130">
    <property type="match status" value="1"/>
</dbReference>
<comment type="caution">
    <text evidence="8">The sequence shown here is derived from an EMBL/GenBank/DDBJ whole genome shotgun (WGS) entry which is preliminary data.</text>
</comment>
<feature type="domain" description="Core-binding (CB)" evidence="7">
    <location>
        <begin position="5"/>
        <end position="90"/>
    </location>
</feature>
<dbReference type="InterPro" id="IPR002104">
    <property type="entry name" value="Integrase_catalytic"/>
</dbReference>
<keyword evidence="9" id="KW-1185">Reference proteome</keyword>
<gene>
    <name evidence="8" type="ORF">EDD40_2767</name>
</gene>
<dbReference type="Proteomes" id="UP000268727">
    <property type="component" value="Unassembled WGS sequence"/>
</dbReference>
<dbReference type="Gene3D" id="1.10.443.10">
    <property type="entry name" value="Intergrase catalytic core"/>
    <property type="match status" value="1"/>
</dbReference>
<dbReference type="PANTHER" id="PTHR30349:SF41">
    <property type="entry name" value="INTEGRASE_RECOMBINASE PROTEIN MJ0367-RELATED"/>
    <property type="match status" value="1"/>
</dbReference>
<sequence>MAMPELLADLAASFRRELRAAGKAERTIVLYGQSIRFFSDWLTEQGRRPDTDALTRHAIVGWLEALHDKQSPQTVLTRFKGLRRFVRWAVTEGEIPSDPMVGLEQPSAPAKPVPIIGDDEVVRLFKVTGGTTFTDRRDHAILRVLFDCGLRISECARLRVEDVDLDDHEVLYVIGKGSKPRAVPFGAKTARALDRYLRLRRAHRHAALPGLWLGQRGAFSVDGVEEALKRRGSQAGVADLHAHRFRHGWAHSWLAAGGQERDLMRLAGWTSEAMLDRYGASAAQERARAAHKRLALGDRI</sequence>
<reference evidence="8 9" key="1">
    <citation type="submission" date="2018-11" db="EMBL/GenBank/DDBJ databases">
        <title>Sequencing the genomes of 1000 actinobacteria strains.</title>
        <authorList>
            <person name="Klenk H.-P."/>
        </authorList>
    </citation>
    <scope>NUCLEOTIDE SEQUENCE [LARGE SCALE GENOMIC DNA]</scope>
    <source>
        <strain evidence="8 9">DSM 44231</strain>
    </source>
</reference>